<name>A0ACD3AMI1_9AGAR</name>
<feature type="non-terminal residue" evidence="1">
    <location>
        <position position="1"/>
    </location>
</feature>
<dbReference type="Proteomes" id="UP000308600">
    <property type="component" value="Unassembled WGS sequence"/>
</dbReference>
<organism evidence="1 2">
    <name type="scientific">Pluteus cervinus</name>
    <dbReference type="NCBI Taxonomy" id="181527"/>
    <lineage>
        <taxon>Eukaryota</taxon>
        <taxon>Fungi</taxon>
        <taxon>Dikarya</taxon>
        <taxon>Basidiomycota</taxon>
        <taxon>Agaricomycotina</taxon>
        <taxon>Agaricomycetes</taxon>
        <taxon>Agaricomycetidae</taxon>
        <taxon>Agaricales</taxon>
        <taxon>Pluteineae</taxon>
        <taxon>Pluteaceae</taxon>
        <taxon>Pluteus</taxon>
    </lineage>
</organism>
<proteinExistence type="predicted"/>
<dbReference type="EMBL" id="ML208396">
    <property type="protein sequence ID" value="TFK66695.1"/>
    <property type="molecule type" value="Genomic_DNA"/>
</dbReference>
<accession>A0ACD3AMI1</accession>
<gene>
    <name evidence="1" type="ORF">BDN72DRAFT_880111</name>
</gene>
<evidence type="ECO:0000313" key="2">
    <source>
        <dbReference type="Proteomes" id="UP000308600"/>
    </source>
</evidence>
<sequence>MDQSVPMNGSLARKIEGNTTTEDAVYLALNNELIASQICFHSMPTIGADKHTFTILARTCRGLHLPAIVEIWRNLHGLAPLVMTMPNNCWEIAEPNEINAYQRSIRFIRPISMDDCHRFRFYAKFVHSYHTGTRLPAGDASVYESLYLVMKEHGEICLLPNLETLGWNTQLDSTFPFFTTLLHPYLKDIRITFKDKQCRLDSVKDIAIRCPKLRGVVLRSSDDHTGIAAVSSAYPVLENLDSFSITALSTAAYLQLVEHPSLTELSIQNLATVDWTLVESRPQNFPSFPRLRKILLGPSKMETILHAFKFIDQPPLREIGLVTNDNQGGSAWGHLIRLISATAAGNFHQLEELYFNDKGPLSIDPAVLLGPLTPEHFQPLFSFKHLAEVEIHTYCPIMIDDQCIQRLAESWPNLKRLALHLLKNTLDPEYYPPKNTIHSLIHFATNCPSLSILSLAFDARNPRLPDHTLGNSISSKLSILSIQCSPIGDSQIVAAIFSDWFPQLNGVMCGGFLPMEDRKKWITVSAWLPLLRKVRMQERASNFGRGTLGLQSQSEAGS</sequence>
<keyword evidence="2" id="KW-1185">Reference proteome</keyword>
<evidence type="ECO:0000313" key="1">
    <source>
        <dbReference type="EMBL" id="TFK66695.1"/>
    </source>
</evidence>
<protein>
    <submittedName>
        <fullName evidence="1">Uncharacterized protein</fullName>
    </submittedName>
</protein>
<reference evidence="1 2" key="1">
    <citation type="journal article" date="2019" name="Nat. Ecol. Evol.">
        <title>Megaphylogeny resolves global patterns of mushroom evolution.</title>
        <authorList>
            <person name="Varga T."/>
            <person name="Krizsan K."/>
            <person name="Foldi C."/>
            <person name="Dima B."/>
            <person name="Sanchez-Garcia M."/>
            <person name="Sanchez-Ramirez S."/>
            <person name="Szollosi G.J."/>
            <person name="Szarkandi J.G."/>
            <person name="Papp V."/>
            <person name="Albert L."/>
            <person name="Andreopoulos W."/>
            <person name="Angelini C."/>
            <person name="Antonin V."/>
            <person name="Barry K.W."/>
            <person name="Bougher N.L."/>
            <person name="Buchanan P."/>
            <person name="Buyck B."/>
            <person name="Bense V."/>
            <person name="Catcheside P."/>
            <person name="Chovatia M."/>
            <person name="Cooper J."/>
            <person name="Damon W."/>
            <person name="Desjardin D."/>
            <person name="Finy P."/>
            <person name="Geml J."/>
            <person name="Haridas S."/>
            <person name="Hughes K."/>
            <person name="Justo A."/>
            <person name="Karasinski D."/>
            <person name="Kautmanova I."/>
            <person name="Kiss B."/>
            <person name="Kocsube S."/>
            <person name="Kotiranta H."/>
            <person name="LaButti K.M."/>
            <person name="Lechner B.E."/>
            <person name="Liimatainen K."/>
            <person name="Lipzen A."/>
            <person name="Lukacs Z."/>
            <person name="Mihaltcheva S."/>
            <person name="Morgado L.N."/>
            <person name="Niskanen T."/>
            <person name="Noordeloos M.E."/>
            <person name="Ohm R.A."/>
            <person name="Ortiz-Santana B."/>
            <person name="Ovrebo C."/>
            <person name="Racz N."/>
            <person name="Riley R."/>
            <person name="Savchenko A."/>
            <person name="Shiryaev A."/>
            <person name="Soop K."/>
            <person name="Spirin V."/>
            <person name="Szebenyi C."/>
            <person name="Tomsovsky M."/>
            <person name="Tulloss R.E."/>
            <person name="Uehling J."/>
            <person name="Grigoriev I.V."/>
            <person name="Vagvolgyi C."/>
            <person name="Papp T."/>
            <person name="Martin F.M."/>
            <person name="Miettinen O."/>
            <person name="Hibbett D.S."/>
            <person name="Nagy L.G."/>
        </authorList>
    </citation>
    <scope>NUCLEOTIDE SEQUENCE [LARGE SCALE GENOMIC DNA]</scope>
    <source>
        <strain evidence="1 2">NL-1719</strain>
    </source>
</reference>